<keyword evidence="3" id="KW-0342">GTP-binding</keyword>
<dbReference type="InterPro" id="IPR006703">
    <property type="entry name" value="G_AIG1"/>
</dbReference>
<dbReference type="EMBL" id="BLXT01002845">
    <property type="protein sequence ID" value="GFN98288.1"/>
    <property type="molecule type" value="Genomic_DNA"/>
</dbReference>
<feature type="domain" description="AIG1-type G" evidence="5">
    <location>
        <begin position="6"/>
        <end position="235"/>
    </location>
</feature>
<dbReference type="SUPFAM" id="SSF52540">
    <property type="entry name" value="P-loop containing nucleoside triphosphate hydrolases"/>
    <property type="match status" value="1"/>
</dbReference>
<feature type="compositionally biased region" description="Basic and acidic residues" evidence="4">
    <location>
        <begin position="302"/>
        <end position="353"/>
    </location>
</feature>
<evidence type="ECO:0000256" key="4">
    <source>
        <dbReference type="SAM" id="MobiDB-lite"/>
    </source>
</evidence>
<evidence type="ECO:0000256" key="1">
    <source>
        <dbReference type="ARBA" id="ARBA00008535"/>
    </source>
</evidence>
<evidence type="ECO:0000313" key="7">
    <source>
        <dbReference type="Proteomes" id="UP000735302"/>
    </source>
</evidence>
<reference evidence="6 7" key="1">
    <citation type="journal article" date="2021" name="Elife">
        <title>Chloroplast acquisition without the gene transfer in kleptoplastic sea slugs, Plakobranchus ocellatus.</title>
        <authorList>
            <person name="Maeda T."/>
            <person name="Takahashi S."/>
            <person name="Yoshida T."/>
            <person name="Shimamura S."/>
            <person name="Takaki Y."/>
            <person name="Nagai Y."/>
            <person name="Toyoda A."/>
            <person name="Suzuki Y."/>
            <person name="Arimoto A."/>
            <person name="Ishii H."/>
            <person name="Satoh N."/>
            <person name="Nishiyama T."/>
            <person name="Hasebe M."/>
            <person name="Maruyama T."/>
            <person name="Minagawa J."/>
            <person name="Obokata J."/>
            <person name="Shigenobu S."/>
        </authorList>
    </citation>
    <scope>NUCLEOTIDE SEQUENCE [LARGE SCALE GENOMIC DNA]</scope>
</reference>
<comment type="caution">
    <text evidence="6">The sequence shown here is derived from an EMBL/GenBank/DDBJ whole genome shotgun (WGS) entry which is preliminary data.</text>
</comment>
<gene>
    <name evidence="6" type="ORF">PoB_002479400</name>
</gene>
<protein>
    <submittedName>
        <fullName evidence="6">Immune-associated nucleotide-binding protein 6</fullName>
    </submittedName>
</protein>
<organism evidence="6 7">
    <name type="scientific">Plakobranchus ocellatus</name>
    <dbReference type="NCBI Taxonomy" id="259542"/>
    <lineage>
        <taxon>Eukaryota</taxon>
        <taxon>Metazoa</taxon>
        <taxon>Spiralia</taxon>
        <taxon>Lophotrochozoa</taxon>
        <taxon>Mollusca</taxon>
        <taxon>Gastropoda</taxon>
        <taxon>Heterobranchia</taxon>
        <taxon>Euthyneura</taxon>
        <taxon>Panpulmonata</taxon>
        <taxon>Sacoglossa</taxon>
        <taxon>Placobranchoidea</taxon>
        <taxon>Plakobranchidae</taxon>
        <taxon>Plakobranchus</taxon>
    </lineage>
</organism>
<dbReference type="PANTHER" id="PTHR10903:SF184">
    <property type="entry name" value="GTP-BINDING PROTEIN A"/>
    <property type="match status" value="1"/>
</dbReference>
<evidence type="ECO:0000259" key="5">
    <source>
        <dbReference type="PROSITE" id="PS51720"/>
    </source>
</evidence>
<dbReference type="InterPro" id="IPR027417">
    <property type="entry name" value="P-loop_NTPase"/>
</dbReference>
<evidence type="ECO:0000256" key="3">
    <source>
        <dbReference type="ARBA" id="ARBA00023134"/>
    </source>
</evidence>
<accession>A0AAV3ZWI2</accession>
<dbReference type="PANTHER" id="PTHR10903">
    <property type="entry name" value="GTPASE, IMAP FAMILY MEMBER-RELATED"/>
    <property type="match status" value="1"/>
</dbReference>
<dbReference type="PROSITE" id="PS51720">
    <property type="entry name" value="G_AIG1"/>
    <property type="match status" value="1"/>
</dbReference>
<keyword evidence="7" id="KW-1185">Reference proteome</keyword>
<dbReference type="AlphaFoldDB" id="A0AAV3ZWI2"/>
<comment type="similarity">
    <text evidence="1">Belongs to the TRAFAC class TrmE-Era-EngA-EngB-Septin-like GTPase superfamily. AIG1/Toc34/Toc159-like paraseptin GTPase family. IAN subfamily.</text>
</comment>
<dbReference type="Proteomes" id="UP000735302">
    <property type="component" value="Unassembled WGS sequence"/>
</dbReference>
<dbReference type="Pfam" id="PF04548">
    <property type="entry name" value="AIG1"/>
    <property type="match status" value="1"/>
</dbReference>
<feature type="compositionally biased region" description="Polar residues" evidence="4">
    <location>
        <begin position="289"/>
        <end position="301"/>
    </location>
</feature>
<name>A0AAV3ZWI2_9GAST</name>
<dbReference type="Gene3D" id="3.40.50.300">
    <property type="entry name" value="P-loop containing nucleotide triphosphate hydrolases"/>
    <property type="match status" value="1"/>
</dbReference>
<evidence type="ECO:0000313" key="6">
    <source>
        <dbReference type="EMBL" id="GFN98288.1"/>
    </source>
</evidence>
<feature type="region of interest" description="Disordered" evidence="4">
    <location>
        <begin position="288"/>
        <end position="355"/>
    </location>
</feature>
<keyword evidence="2" id="KW-0547">Nucleotide-binding</keyword>
<sequence length="400" mass="46002">MQIPFTSDIDLLLIGKTGTGKSSTGNSILGRKVFKTSNNVQSETTKVSWEVCEYRNQVIKVVDGPGVGDNRMTSEEGINLFMNAMEFAVMANTKGYHAFLLVVQFGKRFTNEDQDTIRLMKQVFGQDFVRNHCILTLMKECEGRIVLFDNVTKDAHKKCQQLDHLLTYVNALKLRGDRYTDVNFKRCQEAREKVRVEAKKPMIQDETMCQISLILQRLSQIQGAFHSPTQLQDLQALDQETQNLVRSISEQDKGTGALSDVVHSAQAIQRTVKEAIAAHQRVEADKVKVQQQEAEMSANLQRQRDEMARDMGTQSKEELNALKRRLQELEEESARDREERNQQLAMREREEQTRLQTMTQDNERTWVDIRIKLDKEFFNSIVNVTKGIFTTIASWFSKQK</sequence>
<evidence type="ECO:0000256" key="2">
    <source>
        <dbReference type="ARBA" id="ARBA00022741"/>
    </source>
</evidence>
<dbReference type="GO" id="GO:0005525">
    <property type="term" value="F:GTP binding"/>
    <property type="evidence" value="ECO:0007669"/>
    <property type="project" value="UniProtKB-KW"/>
</dbReference>
<proteinExistence type="inferred from homology"/>
<dbReference type="InterPro" id="IPR045058">
    <property type="entry name" value="GIMA/IAN/Toc"/>
</dbReference>